<evidence type="ECO:0000313" key="1">
    <source>
        <dbReference type="EMBL" id="KAL1524948.1"/>
    </source>
</evidence>
<protein>
    <submittedName>
        <fullName evidence="1">Uncharacterized protein</fullName>
    </submittedName>
</protein>
<evidence type="ECO:0000313" key="2">
    <source>
        <dbReference type="Proteomes" id="UP001515480"/>
    </source>
</evidence>
<accession>A0AB34JVK4</accession>
<comment type="caution">
    <text evidence="1">The sequence shown here is derived from an EMBL/GenBank/DDBJ whole genome shotgun (WGS) entry which is preliminary data.</text>
</comment>
<keyword evidence="2" id="KW-1185">Reference proteome</keyword>
<dbReference type="EMBL" id="JBGBPQ010000004">
    <property type="protein sequence ID" value="KAL1524948.1"/>
    <property type="molecule type" value="Genomic_DNA"/>
</dbReference>
<sequence>MGTSLSQLKGHTYDSMDIVRVYMERKDDKRKIPEATALPFEAPRQVNSVYFHRRRNWERVKLACGQFPCLSVSLGDPGMSVKVYGKQGGLEVRPSSHNHGLGQLVGRFRVISVAYENWTDEKGRRRNRRYQAATIKLKEPKGDGCVIVELRVDQSEQVEVSPGGRFFNVERGGLQTIAPADVGPM</sequence>
<name>A0AB34JVK4_PRYPA</name>
<proteinExistence type="predicted"/>
<dbReference type="AlphaFoldDB" id="A0AB34JVK4"/>
<gene>
    <name evidence="1" type="ORF">AB1Y20_019824</name>
</gene>
<organism evidence="1 2">
    <name type="scientific">Prymnesium parvum</name>
    <name type="common">Toxic golden alga</name>
    <dbReference type="NCBI Taxonomy" id="97485"/>
    <lineage>
        <taxon>Eukaryota</taxon>
        <taxon>Haptista</taxon>
        <taxon>Haptophyta</taxon>
        <taxon>Prymnesiophyceae</taxon>
        <taxon>Prymnesiales</taxon>
        <taxon>Prymnesiaceae</taxon>
        <taxon>Prymnesium</taxon>
    </lineage>
</organism>
<reference evidence="1 2" key="1">
    <citation type="journal article" date="2024" name="Science">
        <title>Giant polyketide synthase enzymes in the biosynthesis of giant marine polyether toxins.</title>
        <authorList>
            <person name="Fallon T.R."/>
            <person name="Shende V.V."/>
            <person name="Wierzbicki I.H."/>
            <person name="Pendleton A.L."/>
            <person name="Watervoot N.F."/>
            <person name="Auber R.P."/>
            <person name="Gonzalez D.J."/>
            <person name="Wisecaver J.H."/>
            <person name="Moore B.S."/>
        </authorList>
    </citation>
    <scope>NUCLEOTIDE SEQUENCE [LARGE SCALE GENOMIC DNA]</scope>
    <source>
        <strain evidence="1 2">12B1</strain>
    </source>
</reference>
<dbReference type="Proteomes" id="UP001515480">
    <property type="component" value="Unassembled WGS sequence"/>
</dbReference>